<keyword evidence="3" id="KW-1185">Reference proteome</keyword>
<dbReference type="InterPro" id="IPR000073">
    <property type="entry name" value="AB_hydrolase_1"/>
</dbReference>
<proteinExistence type="predicted"/>
<dbReference type="SUPFAM" id="SSF53474">
    <property type="entry name" value="alpha/beta-Hydrolases"/>
    <property type="match status" value="1"/>
</dbReference>
<evidence type="ECO:0000313" key="2">
    <source>
        <dbReference type="EMBL" id="WAH37211.1"/>
    </source>
</evidence>
<dbReference type="PRINTS" id="PR00111">
    <property type="entry name" value="ABHYDROLASE"/>
</dbReference>
<dbReference type="PANTHER" id="PTHR46438">
    <property type="entry name" value="ALPHA/BETA-HYDROLASES SUPERFAMILY PROTEIN"/>
    <property type="match status" value="1"/>
</dbReference>
<dbReference type="Pfam" id="PF00561">
    <property type="entry name" value="Abhydrolase_1"/>
    <property type="match status" value="1"/>
</dbReference>
<dbReference type="Proteomes" id="UP001164803">
    <property type="component" value="Chromosome"/>
</dbReference>
<name>A0ABY6Z4T3_9BACL</name>
<keyword evidence="2" id="KW-0378">Hydrolase</keyword>
<organism evidence="2 3">
    <name type="scientific">Alicyclobacillus dauci</name>
    <dbReference type="NCBI Taxonomy" id="1475485"/>
    <lineage>
        <taxon>Bacteria</taxon>
        <taxon>Bacillati</taxon>
        <taxon>Bacillota</taxon>
        <taxon>Bacilli</taxon>
        <taxon>Bacillales</taxon>
        <taxon>Alicyclobacillaceae</taxon>
        <taxon>Alicyclobacillus</taxon>
    </lineage>
</organism>
<protein>
    <submittedName>
        <fullName evidence="2">Alpha/beta hydrolase</fullName>
    </submittedName>
</protein>
<sequence>MAFKTPEGEALFIHEYDSNLKLWPISYETLFVSTSYGQTHILVAGAENLPPLIMFHGAGMGSSIWYKNIGPLSEHYRVYAIDVMGDMNKSEPVKSISVGADTAAWVCEVLDGLGVDKTDVIGHSAGGYTTLNFVIHAQHRVRRVVLLAPAASFVSLHRQFFLRLALINLVKNKRFIQRFFCNWFMAKGNRVVDYRFEQFIYGVFYYKWKTKPVIPSVIPDDQLRSIRVPMLLLIGDQEVIYDPRKAIASAKKSIAYIETRVIPNSGHCLFIEQADLVNRYMMEFLSRVSPKEAL</sequence>
<reference evidence="2" key="1">
    <citation type="submission" date="2022-08" db="EMBL/GenBank/DDBJ databases">
        <title>Alicyclobacillus dauci DSM2870, complete genome.</title>
        <authorList>
            <person name="Wang Q."/>
            <person name="Cai R."/>
            <person name="Wang Z."/>
        </authorList>
    </citation>
    <scope>NUCLEOTIDE SEQUENCE</scope>
    <source>
        <strain evidence="2">DSM 28700</strain>
    </source>
</reference>
<dbReference type="InterPro" id="IPR029058">
    <property type="entry name" value="AB_hydrolase_fold"/>
</dbReference>
<evidence type="ECO:0000313" key="3">
    <source>
        <dbReference type="Proteomes" id="UP001164803"/>
    </source>
</evidence>
<feature type="domain" description="AB hydrolase-1" evidence="1">
    <location>
        <begin position="50"/>
        <end position="165"/>
    </location>
</feature>
<dbReference type="GO" id="GO:0016787">
    <property type="term" value="F:hydrolase activity"/>
    <property type="evidence" value="ECO:0007669"/>
    <property type="project" value="UniProtKB-KW"/>
</dbReference>
<gene>
    <name evidence="2" type="ORF">NZD86_01280</name>
</gene>
<dbReference type="EMBL" id="CP104064">
    <property type="protein sequence ID" value="WAH37211.1"/>
    <property type="molecule type" value="Genomic_DNA"/>
</dbReference>
<dbReference type="PANTHER" id="PTHR46438:SF11">
    <property type="entry name" value="LIPASE-RELATED"/>
    <property type="match status" value="1"/>
</dbReference>
<dbReference type="RefSeq" id="WP_268044665.1">
    <property type="nucleotide sequence ID" value="NZ_CP104064.1"/>
</dbReference>
<evidence type="ECO:0000259" key="1">
    <source>
        <dbReference type="Pfam" id="PF00561"/>
    </source>
</evidence>
<dbReference type="Gene3D" id="3.40.50.1820">
    <property type="entry name" value="alpha/beta hydrolase"/>
    <property type="match status" value="1"/>
</dbReference>
<accession>A0ABY6Z4T3</accession>